<dbReference type="HAMAP" id="MF_00454">
    <property type="entry name" value="FluC"/>
    <property type="match status" value="1"/>
</dbReference>
<evidence type="ECO:0000256" key="7">
    <source>
        <dbReference type="ARBA" id="ARBA00023053"/>
    </source>
</evidence>
<evidence type="ECO:0000256" key="5">
    <source>
        <dbReference type="ARBA" id="ARBA00022723"/>
    </source>
</evidence>
<dbReference type="GO" id="GO:0046872">
    <property type="term" value="F:metal ion binding"/>
    <property type="evidence" value="ECO:0007669"/>
    <property type="project" value="UniProtKB-KW"/>
</dbReference>
<evidence type="ECO:0000256" key="3">
    <source>
        <dbReference type="ARBA" id="ARBA00022475"/>
    </source>
</evidence>
<dbReference type="PANTHER" id="PTHR28259">
    <property type="entry name" value="FLUORIDE EXPORT PROTEIN 1-RELATED"/>
    <property type="match status" value="1"/>
</dbReference>
<dbReference type="PANTHER" id="PTHR28259:SF16">
    <property type="entry name" value="FLUORIDE-SPECIFIC ION CHANNEL FLUC 2"/>
    <property type="match status" value="1"/>
</dbReference>
<comment type="function">
    <text evidence="13 14">Fluoride-specific ion channel. Important for reducing fluoride concentration in the cell, thus reducing its toxicity.</text>
</comment>
<name>A0A135L588_9BACI</name>
<evidence type="ECO:0000313" key="15">
    <source>
        <dbReference type="EMBL" id="KXG44099.1"/>
    </source>
</evidence>
<comment type="subcellular location">
    <subcellularLocation>
        <location evidence="1 14">Cell membrane</location>
        <topology evidence="1 14">Multi-pass membrane protein</topology>
    </subcellularLocation>
</comment>
<feature type="transmembrane region" description="Helical" evidence="14">
    <location>
        <begin position="6"/>
        <end position="22"/>
    </location>
</feature>
<keyword evidence="10 14" id="KW-0407">Ion channel</keyword>
<feature type="transmembrane region" description="Helical" evidence="14">
    <location>
        <begin position="34"/>
        <end position="53"/>
    </location>
</feature>
<feature type="binding site" evidence="14">
    <location>
        <position position="74"/>
    </location>
    <ligand>
        <name>Na(+)</name>
        <dbReference type="ChEBI" id="CHEBI:29101"/>
        <note>structural</note>
    </ligand>
</feature>
<sequence>MILNGIYVAIGGFFGAITRYSMGRWISKRVQSSFPFGTFIINLLGSFLLGLLFGTRLVGPTALLLGTGFMGAFTTFSTFKVESIKLSTSKEWRTMILYVGLSYTLGVLLAFVGYLIGLSL</sequence>
<keyword evidence="16" id="KW-1185">Reference proteome</keyword>
<gene>
    <name evidence="14" type="primary">fluC</name>
    <name evidence="14" type="synonym">crcB</name>
    <name evidence="15" type="ORF">U473_08860</name>
</gene>
<keyword evidence="9 14" id="KW-0472">Membrane</keyword>
<evidence type="ECO:0000256" key="6">
    <source>
        <dbReference type="ARBA" id="ARBA00022989"/>
    </source>
</evidence>
<comment type="caution">
    <text evidence="15">The sequence shown here is derived from an EMBL/GenBank/DDBJ whole genome shotgun (WGS) entry which is preliminary data.</text>
</comment>
<keyword evidence="6 14" id="KW-1133">Transmembrane helix</keyword>
<evidence type="ECO:0000256" key="10">
    <source>
        <dbReference type="ARBA" id="ARBA00023303"/>
    </source>
</evidence>
<dbReference type="Proteomes" id="UP000070352">
    <property type="component" value="Unassembled WGS sequence"/>
</dbReference>
<accession>A0A135L588</accession>
<comment type="similarity">
    <text evidence="11 14">Belongs to the fluoride channel Fluc/FEX (TC 1.A.43) family.</text>
</comment>
<feature type="transmembrane region" description="Helical" evidence="14">
    <location>
        <begin position="59"/>
        <end position="76"/>
    </location>
</feature>
<evidence type="ECO:0000256" key="13">
    <source>
        <dbReference type="ARBA" id="ARBA00049940"/>
    </source>
</evidence>
<dbReference type="AlphaFoldDB" id="A0A135L588"/>
<proteinExistence type="inferred from homology"/>
<feature type="binding site" evidence="14">
    <location>
        <position position="71"/>
    </location>
    <ligand>
        <name>Na(+)</name>
        <dbReference type="ChEBI" id="CHEBI:29101"/>
        <note>structural</note>
    </ligand>
</feature>
<evidence type="ECO:0000256" key="8">
    <source>
        <dbReference type="ARBA" id="ARBA00023065"/>
    </source>
</evidence>
<organism evidence="15 16">
    <name type="scientific">Tepidibacillus decaturensis</name>
    <dbReference type="NCBI Taxonomy" id="1413211"/>
    <lineage>
        <taxon>Bacteria</taxon>
        <taxon>Bacillati</taxon>
        <taxon>Bacillota</taxon>
        <taxon>Bacilli</taxon>
        <taxon>Bacillales</taxon>
        <taxon>Bacillaceae</taxon>
        <taxon>Tepidibacillus</taxon>
    </lineage>
</organism>
<evidence type="ECO:0000256" key="14">
    <source>
        <dbReference type="HAMAP-Rule" id="MF_00454"/>
    </source>
</evidence>
<evidence type="ECO:0000313" key="16">
    <source>
        <dbReference type="Proteomes" id="UP000070352"/>
    </source>
</evidence>
<comment type="catalytic activity">
    <reaction evidence="12">
        <text>fluoride(in) = fluoride(out)</text>
        <dbReference type="Rhea" id="RHEA:76159"/>
        <dbReference type="ChEBI" id="CHEBI:17051"/>
    </reaction>
    <physiologicalReaction direction="left-to-right" evidence="12">
        <dbReference type="Rhea" id="RHEA:76160"/>
    </physiologicalReaction>
</comment>
<dbReference type="Pfam" id="PF02537">
    <property type="entry name" value="CRCB"/>
    <property type="match status" value="1"/>
</dbReference>
<comment type="activity regulation">
    <text evidence="14">Na(+) is not transported, but it plays an essential structural role and its presence is essential for fluoride channel function.</text>
</comment>
<dbReference type="NCBIfam" id="NF010801">
    <property type="entry name" value="PRK14205.1"/>
    <property type="match status" value="1"/>
</dbReference>
<evidence type="ECO:0000256" key="9">
    <source>
        <dbReference type="ARBA" id="ARBA00023136"/>
    </source>
</evidence>
<dbReference type="GO" id="GO:0140114">
    <property type="term" value="P:cellular detoxification of fluoride"/>
    <property type="evidence" value="ECO:0007669"/>
    <property type="project" value="UniProtKB-UniRule"/>
</dbReference>
<keyword evidence="7 14" id="KW-0915">Sodium</keyword>
<dbReference type="GO" id="GO:0062054">
    <property type="term" value="F:fluoride channel activity"/>
    <property type="evidence" value="ECO:0007669"/>
    <property type="project" value="UniProtKB-UniRule"/>
</dbReference>
<keyword evidence="8 14" id="KW-0406">Ion transport</keyword>
<evidence type="ECO:0000256" key="4">
    <source>
        <dbReference type="ARBA" id="ARBA00022692"/>
    </source>
</evidence>
<evidence type="ECO:0000256" key="2">
    <source>
        <dbReference type="ARBA" id="ARBA00022448"/>
    </source>
</evidence>
<evidence type="ECO:0000256" key="11">
    <source>
        <dbReference type="ARBA" id="ARBA00035120"/>
    </source>
</evidence>
<evidence type="ECO:0000256" key="12">
    <source>
        <dbReference type="ARBA" id="ARBA00035585"/>
    </source>
</evidence>
<keyword evidence="3 14" id="KW-1003">Cell membrane</keyword>
<evidence type="ECO:0000256" key="1">
    <source>
        <dbReference type="ARBA" id="ARBA00004651"/>
    </source>
</evidence>
<keyword evidence="2 14" id="KW-0813">Transport</keyword>
<keyword evidence="4 14" id="KW-0812">Transmembrane</keyword>
<dbReference type="OrthoDB" id="9815830at2"/>
<protein>
    <recommendedName>
        <fullName evidence="14">Fluoride-specific ion channel FluC</fullName>
    </recommendedName>
</protein>
<keyword evidence="5 14" id="KW-0479">Metal-binding</keyword>
<dbReference type="NCBIfam" id="TIGR00494">
    <property type="entry name" value="crcB"/>
    <property type="match status" value="1"/>
</dbReference>
<dbReference type="GO" id="GO:0005886">
    <property type="term" value="C:plasma membrane"/>
    <property type="evidence" value="ECO:0007669"/>
    <property type="project" value="UniProtKB-SubCell"/>
</dbReference>
<dbReference type="InterPro" id="IPR003691">
    <property type="entry name" value="FluC"/>
</dbReference>
<dbReference type="EMBL" id="LSKU01000001">
    <property type="protein sequence ID" value="KXG44099.1"/>
    <property type="molecule type" value="Genomic_DNA"/>
</dbReference>
<reference evidence="15 16" key="1">
    <citation type="submission" date="2016-02" db="EMBL/GenBank/DDBJ databases">
        <title>Draft Genome for Tepidibacillus decaturensis nov. sp. Strain Z9, an Anaerobic, Moderately Thermophilic and Heterotrophic Bacterium from Deep Subsurface of the Illinois Basin, USA.</title>
        <authorList>
            <person name="Dong Y."/>
            <person name="Chang J.Y."/>
            <person name="Sanford R."/>
            <person name="Fouke B.W."/>
        </authorList>
    </citation>
    <scope>NUCLEOTIDE SEQUENCE [LARGE SCALE GENOMIC DNA]</scope>
    <source>
        <strain evidence="15 16">Z9</strain>
    </source>
</reference>
<feature type="transmembrane region" description="Helical" evidence="14">
    <location>
        <begin position="96"/>
        <end position="117"/>
    </location>
</feature>
<dbReference type="STRING" id="1413211.U473_08860"/>